<sequence>MDPSKVKAIESWLVPKTIHDVRSFHGMVSFYRRFIKHSSTLVVAITECLKGGDFKWTKEADESFDLVKRKITTVPVLINLDFHKVFEVDCDASNVGIGVVIN</sequence>
<dbReference type="InterPro" id="IPR041577">
    <property type="entry name" value="RT_RNaseH_2"/>
</dbReference>
<proteinExistence type="predicted"/>
<evidence type="ECO:0000259" key="2">
    <source>
        <dbReference type="Pfam" id="PF17919"/>
    </source>
</evidence>
<organism evidence="3 4">
    <name type="scientific">Vitis vinifera</name>
    <name type="common">Grape</name>
    <dbReference type="NCBI Taxonomy" id="29760"/>
    <lineage>
        <taxon>Eukaryota</taxon>
        <taxon>Viridiplantae</taxon>
        <taxon>Streptophyta</taxon>
        <taxon>Embryophyta</taxon>
        <taxon>Tracheophyta</taxon>
        <taxon>Spermatophyta</taxon>
        <taxon>Magnoliopsida</taxon>
        <taxon>eudicotyledons</taxon>
        <taxon>Gunneridae</taxon>
        <taxon>Pentapetalae</taxon>
        <taxon>rosids</taxon>
        <taxon>Vitales</taxon>
        <taxon>Vitaceae</taxon>
        <taxon>Viteae</taxon>
        <taxon>Vitis</taxon>
    </lineage>
</organism>
<accession>A0ABY9C7Q1</accession>
<dbReference type="Gene3D" id="3.30.70.270">
    <property type="match status" value="1"/>
</dbReference>
<keyword evidence="4" id="KW-1185">Reference proteome</keyword>
<reference evidence="3 4" key="1">
    <citation type="journal article" date="2023" name="Hortic Res">
        <title>The complete reference genome for grapevine (Vitis vinifera L.) genetics and breeding.</title>
        <authorList>
            <person name="Shi X."/>
            <person name="Cao S."/>
            <person name="Wang X."/>
            <person name="Huang S."/>
            <person name="Wang Y."/>
            <person name="Liu Z."/>
            <person name="Liu W."/>
            <person name="Leng X."/>
            <person name="Peng Y."/>
            <person name="Wang N."/>
            <person name="Wang Y."/>
            <person name="Ma Z."/>
            <person name="Xu X."/>
            <person name="Zhang F."/>
            <person name="Xue H."/>
            <person name="Zhong H."/>
            <person name="Wang Y."/>
            <person name="Zhang K."/>
            <person name="Velt A."/>
            <person name="Avia K."/>
            <person name="Holtgrawe D."/>
            <person name="Grimplet J."/>
            <person name="Matus J.T."/>
            <person name="Ware D."/>
            <person name="Wu X."/>
            <person name="Wang H."/>
            <person name="Liu C."/>
            <person name="Fang Y."/>
            <person name="Rustenholz C."/>
            <person name="Cheng Z."/>
            <person name="Xiao H."/>
            <person name="Zhou Y."/>
        </authorList>
    </citation>
    <scope>NUCLEOTIDE SEQUENCE [LARGE SCALE GENOMIC DNA]</scope>
    <source>
        <strain evidence="4">cv. Pinot noir / PN40024</strain>
        <tissue evidence="3">Leaf</tissue>
    </source>
</reference>
<protein>
    <recommendedName>
        <fullName evidence="2">Reverse transcriptase/retrotransposon-derived protein RNase H-like domain-containing protein</fullName>
    </recommendedName>
</protein>
<dbReference type="PANTHER" id="PTHR37984:SF5">
    <property type="entry name" value="PROTEIN NYNRIN-LIKE"/>
    <property type="match status" value="1"/>
</dbReference>
<evidence type="ECO:0000256" key="1">
    <source>
        <dbReference type="ARBA" id="ARBA00023268"/>
    </source>
</evidence>
<dbReference type="Pfam" id="PF17919">
    <property type="entry name" value="RT_RNaseH_2"/>
    <property type="match status" value="1"/>
</dbReference>
<dbReference type="InterPro" id="IPR043128">
    <property type="entry name" value="Rev_trsase/Diguanyl_cyclase"/>
</dbReference>
<dbReference type="PANTHER" id="PTHR37984">
    <property type="entry name" value="PROTEIN CBG26694"/>
    <property type="match status" value="1"/>
</dbReference>
<evidence type="ECO:0000313" key="4">
    <source>
        <dbReference type="Proteomes" id="UP001227230"/>
    </source>
</evidence>
<dbReference type="InterPro" id="IPR043502">
    <property type="entry name" value="DNA/RNA_pol_sf"/>
</dbReference>
<feature type="domain" description="Reverse transcriptase/retrotransposon-derived protein RNase H-like" evidence="2">
    <location>
        <begin position="56"/>
        <end position="101"/>
    </location>
</feature>
<evidence type="ECO:0000313" key="3">
    <source>
        <dbReference type="EMBL" id="WJZ91082.1"/>
    </source>
</evidence>
<dbReference type="EMBL" id="CP126654">
    <property type="protein sequence ID" value="WJZ91082.1"/>
    <property type="molecule type" value="Genomic_DNA"/>
</dbReference>
<dbReference type="SUPFAM" id="SSF56672">
    <property type="entry name" value="DNA/RNA polymerases"/>
    <property type="match status" value="1"/>
</dbReference>
<dbReference type="InterPro" id="IPR050951">
    <property type="entry name" value="Retrovirus_Pol_polyprotein"/>
</dbReference>
<dbReference type="Proteomes" id="UP001227230">
    <property type="component" value="Chromosome 7"/>
</dbReference>
<keyword evidence="1" id="KW-0511">Multifunctional enzyme</keyword>
<name>A0ABY9C7Q1_VITVI</name>
<gene>
    <name evidence="3" type="ORF">VitviT2T_010187</name>
</gene>